<feature type="domain" description="UspA" evidence="2">
    <location>
        <begin position="11"/>
        <end position="138"/>
    </location>
</feature>
<accession>A0A543IG51</accession>
<dbReference type="Gene3D" id="3.40.50.620">
    <property type="entry name" value="HUPs"/>
    <property type="match status" value="2"/>
</dbReference>
<proteinExistence type="inferred from homology"/>
<feature type="domain" description="UspA" evidence="2">
    <location>
        <begin position="147"/>
        <end position="280"/>
    </location>
</feature>
<comment type="caution">
    <text evidence="3">The sequence shown here is derived from an EMBL/GenBank/DDBJ whole genome shotgun (WGS) entry which is preliminary data.</text>
</comment>
<evidence type="ECO:0000313" key="4">
    <source>
        <dbReference type="Proteomes" id="UP000316706"/>
    </source>
</evidence>
<dbReference type="InterPro" id="IPR006016">
    <property type="entry name" value="UspA"/>
</dbReference>
<evidence type="ECO:0000313" key="3">
    <source>
        <dbReference type="EMBL" id="TQM69565.1"/>
    </source>
</evidence>
<dbReference type="InterPro" id="IPR014729">
    <property type="entry name" value="Rossmann-like_a/b/a_fold"/>
</dbReference>
<gene>
    <name evidence="3" type="ORF">FHX41_3263</name>
</gene>
<dbReference type="Proteomes" id="UP000316706">
    <property type="component" value="Unassembled WGS sequence"/>
</dbReference>
<evidence type="ECO:0000256" key="1">
    <source>
        <dbReference type="ARBA" id="ARBA00008791"/>
    </source>
</evidence>
<keyword evidence="4" id="KW-1185">Reference proteome</keyword>
<reference evidence="3 4" key="1">
    <citation type="submission" date="2019-06" db="EMBL/GenBank/DDBJ databases">
        <title>Sequencing the genomes of 1000 actinobacteria strains.</title>
        <authorList>
            <person name="Klenk H.-P."/>
        </authorList>
    </citation>
    <scope>NUCLEOTIDE SEQUENCE [LARGE SCALE GENOMIC DNA]</scope>
    <source>
        <strain evidence="3 4">DSM 45043</strain>
    </source>
</reference>
<dbReference type="PANTHER" id="PTHR46268">
    <property type="entry name" value="STRESS RESPONSE PROTEIN NHAX"/>
    <property type="match status" value="1"/>
</dbReference>
<dbReference type="PANTHER" id="PTHR46268:SF6">
    <property type="entry name" value="UNIVERSAL STRESS PROTEIN UP12"/>
    <property type="match status" value="1"/>
</dbReference>
<dbReference type="SUPFAM" id="SSF52402">
    <property type="entry name" value="Adenine nucleotide alpha hydrolases-like"/>
    <property type="match status" value="2"/>
</dbReference>
<dbReference type="RefSeq" id="WP_185758842.1">
    <property type="nucleotide sequence ID" value="NZ_VFPO01000001.1"/>
</dbReference>
<protein>
    <submittedName>
        <fullName evidence="3">Nucleotide-binding universal stress UspA family protein</fullName>
    </submittedName>
</protein>
<evidence type="ECO:0000259" key="2">
    <source>
        <dbReference type="Pfam" id="PF00582"/>
    </source>
</evidence>
<dbReference type="Pfam" id="PF00582">
    <property type="entry name" value="Usp"/>
    <property type="match status" value="2"/>
</dbReference>
<comment type="similarity">
    <text evidence="1">Belongs to the universal stress protein A family.</text>
</comment>
<organism evidence="3 4">
    <name type="scientific">Actinomadura hallensis</name>
    <dbReference type="NCBI Taxonomy" id="337895"/>
    <lineage>
        <taxon>Bacteria</taxon>
        <taxon>Bacillati</taxon>
        <taxon>Actinomycetota</taxon>
        <taxon>Actinomycetes</taxon>
        <taxon>Streptosporangiales</taxon>
        <taxon>Thermomonosporaceae</taxon>
        <taxon>Actinomadura</taxon>
    </lineage>
</organism>
<dbReference type="EMBL" id="VFPO01000001">
    <property type="protein sequence ID" value="TQM69565.1"/>
    <property type="molecule type" value="Genomic_DNA"/>
</dbReference>
<dbReference type="AlphaFoldDB" id="A0A543IG51"/>
<sequence>MNGVERTRRPHVLFGYDGTRENDAALRWAVEEARLRDLDLVICHCWHWPYASAHEDPYAEAIRQRAGENLLAQGVRRARELGAPETVRRLLLRGPVTEALLEASAAAELTVIGASERPDDGATALELPARAERPVIVVPDAAAPAPRVVAGTDAAEGCAAVLEYAFGEAALRGWELHVVYGCWEPAAVSERELSLFTDVELLEKTRTAELEEVVEPWRERRPDVEVTTSLLLERPCEALREAVADAGLLVLGDRGRSLEPLGGTSSEMLRVCSLPVAVVPGLRSRG</sequence>
<name>A0A543IG51_9ACTN</name>